<gene>
    <name evidence="8" type="ORF">EDB95_2413</name>
</gene>
<evidence type="ECO:0000313" key="8">
    <source>
        <dbReference type="EMBL" id="TDX01379.1"/>
    </source>
</evidence>
<evidence type="ECO:0000256" key="5">
    <source>
        <dbReference type="ARBA" id="ARBA00023237"/>
    </source>
</evidence>
<evidence type="ECO:0000256" key="3">
    <source>
        <dbReference type="ARBA" id="ARBA00022729"/>
    </source>
</evidence>
<dbReference type="GO" id="GO:0009279">
    <property type="term" value="C:cell outer membrane"/>
    <property type="evidence" value="ECO:0007669"/>
    <property type="project" value="UniProtKB-SubCell"/>
</dbReference>
<dbReference type="AlphaFoldDB" id="A0A4R8DTE1"/>
<comment type="similarity">
    <text evidence="2">Belongs to the SusD family.</text>
</comment>
<dbReference type="InterPro" id="IPR033985">
    <property type="entry name" value="SusD-like_N"/>
</dbReference>
<accession>A0A4R8DTE1</accession>
<dbReference type="Pfam" id="PF07980">
    <property type="entry name" value="SusD_RagB"/>
    <property type="match status" value="1"/>
</dbReference>
<proteinExistence type="inferred from homology"/>
<name>A0A4R8DTE1_9BACT</name>
<comment type="caution">
    <text evidence="8">The sequence shown here is derived from an EMBL/GenBank/DDBJ whole genome shotgun (WGS) entry which is preliminary data.</text>
</comment>
<dbReference type="SUPFAM" id="SSF48452">
    <property type="entry name" value="TPR-like"/>
    <property type="match status" value="1"/>
</dbReference>
<dbReference type="EMBL" id="SODV01000001">
    <property type="protein sequence ID" value="TDX01379.1"/>
    <property type="molecule type" value="Genomic_DNA"/>
</dbReference>
<protein>
    <submittedName>
        <fullName evidence="8">Putative outer membrane starch-binding protein</fullName>
    </submittedName>
</protein>
<dbReference type="Proteomes" id="UP000294498">
    <property type="component" value="Unassembled WGS sequence"/>
</dbReference>
<evidence type="ECO:0000259" key="6">
    <source>
        <dbReference type="Pfam" id="PF07980"/>
    </source>
</evidence>
<reference evidence="8 9" key="1">
    <citation type="submission" date="2019-03" db="EMBL/GenBank/DDBJ databases">
        <title>Genomic Encyclopedia of Type Strains, Phase IV (KMG-IV): sequencing the most valuable type-strain genomes for metagenomic binning, comparative biology and taxonomic classification.</title>
        <authorList>
            <person name="Goeker M."/>
        </authorList>
    </citation>
    <scope>NUCLEOTIDE SEQUENCE [LARGE SCALE GENOMIC DNA]</scope>
    <source>
        <strain evidence="8 9">DSM 100059</strain>
    </source>
</reference>
<evidence type="ECO:0000313" key="9">
    <source>
        <dbReference type="Proteomes" id="UP000294498"/>
    </source>
</evidence>
<evidence type="ECO:0000256" key="2">
    <source>
        <dbReference type="ARBA" id="ARBA00006275"/>
    </source>
</evidence>
<keyword evidence="4" id="KW-0472">Membrane</keyword>
<feature type="domain" description="SusD-like N-terminal" evidence="7">
    <location>
        <begin position="90"/>
        <end position="220"/>
    </location>
</feature>
<feature type="domain" description="RagB/SusD" evidence="6">
    <location>
        <begin position="276"/>
        <end position="586"/>
    </location>
</feature>
<comment type="subcellular location">
    <subcellularLocation>
        <location evidence="1">Cell outer membrane</location>
    </subcellularLocation>
</comment>
<dbReference type="Gene3D" id="1.25.40.390">
    <property type="match status" value="1"/>
</dbReference>
<dbReference type="InterPro" id="IPR011990">
    <property type="entry name" value="TPR-like_helical_dom_sf"/>
</dbReference>
<dbReference type="InterPro" id="IPR012944">
    <property type="entry name" value="SusD_RagB_dom"/>
</dbReference>
<dbReference type="OrthoDB" id="5694214at2"/>
<dbReference type="RefSeq" id="WP_133993856.1">
    <property type="nucleotide sequence ID" value="NZ_SODV01000001.1"/>
</dbReference>
<keyword evidence="5" id="KW-0998">Cell outer membrane</keyword>
<keyword evidence="9" id="KW-1185">Reference proteome</keyword>
<organism evidence="8 9">
    <name type="scientific">Dinghuibacter silviterrae</name>
    <dbReference type="NCBI Taxonomy" id="1539049"/>
    <lineage>
        <taxon>Bacteria</taxon>
        <taxon>Pseudomonadati</taxon>
        <taxon>Bacteroidota</taxon>
        <taxon>Chitinophagia</taxon>
        <taxon>Chitinophagales</taxon>
        <taxon>Chitinophagaceae</taxon>
        <taxon>Dinghuibacter</taxon>
    </lineage>
</organism>
<keyword evidence="3" id="KW-0732">Signal</keyword>
<dbReference type="Pfam" id="PF14322">
    <property type="entry name" value="SusD-like_3"/>
    <property type="match status" value="1"/>
</dbReference>
<evidence type="ECO:0000256" key="1">
    <source>
        <dbReference type="ARBA" id="ARBA00004442"/>
    </source>
</evidence>
<evidence type="ECO:0000259" key="7">
    <source>
        <dbReference type="Pfam" id="PF14322"/>
    </source>
</evidence>
<evidence type="ECO:0000256" key="4">
    <source>
        <dbReference type="ARBA" id="ARBA00023136"/>
    </source>
</evidence>
<sequence length="599" mass="66613">MKKYLLYIVLLVCFAAPISCKKILNKVDFNGVPNAEVWSSASTANLYLNGLYNIIMPYWPCDWGNSTLPIAMHNTSDDQNGGNTSILQGTLTVDQVTDFYTSNTNSVYPYIRRINILFANIDNYGLDSNTTAPIKAQAYFLRAFAYFQLVKLYGGVPYITKPQDWITDSLNVYRNSTSQCVDSMLADLNHCTVLPSSWTGADFGRITSVAALALKARILLYWASPQFNPTGDMTRWQQAYTANEAAYDSLVNAGYGLYTNFSRIALDAISTTSDREPILFRSFNGSNVAGLYNGYDNVTRPYSQGTGSGGTTNNPTWNLVTAFPMADGEPITASSAKYPYNQQFYWQNRDPRFYATIVYNGAVWGLSGTAGRKQWMYPNMTDDKGHITSTGFYCRKNIDTTVQAAVANLGKTTWVELRMGEVMLNLAECANMVGNQSEAITLLTAIRKRAGIVAGTNYGIPSGLTAAQMETFILNERRVELAFEGKRYDDLRRTRTFDQLNGSYRDQLVITLKKGVTVSLLETLNTLTNTRLRDTIDVNYDTAYFSYNVAPITNDLPINFLTTYYAYGIPSSDIGKDLNLQQTLGWTYGGAAGTFDPTK</sequence>